<evidence type="ECO:0000259" key="6">
    <source>
        <dbReference type="PROSITE" id="PS50600"/>
    </source>
</evidence>
<protein>
    <recommendedName>
        <fullName evidence="6">Ubiquitin-like protease family profile domain-containing protein</fullName>
    </recommendedName>
</protein>
<dbReference type="GO" id="GO:0008234">
    <property type="term" value="F:cysteine-type peptidase activity"/>
    <property type="evidence" value="ECO:0007669"/>
    <property type="project" value="UniProtKB-KW"/>
</dbReference>
<dbReference type="PANTHER" id="PTHR46915">
    <property type="entry name" value="UBIQUITIN-LIKE PROTEASE 4-RELATED"/>
    <property type="match status" value="1"/>
</dbReference>
<dbReference type="Pfam" id="PF02902">
    <property type="entry name" value="Peptidase_C48"/>
    <property type="match status" value="1"/>
</dbReference>
<evidence type="ECO:0000256" key="2">
    <source>
        <dbReference type="ARBA" id="ARBA00022670"/>
    </source>
</evidence>
<dbReference type="GO" id="GO:0006508">
    <property type="term" value="P:proteolysis"/>
    <property type="evidence" value="ECO:0007669"/>
    <property type="project" value="UniProtKB-KW"/>
</dbReference>
<dbReference type="InterPro" id="IPR038765">
    <property type="entry name" value="Papain-like_cys_pep_sf"/>
</dbReference>
<evidence type="ECO:0000313" key="8">
    <source>
        <dbReference type="Proteomes" id="UP000053257"/>
    </source>
</evidence>
<name>A0A0C3PAJ2_PHLG1</name>
<keyword evidence="4" id="KW-0788">Thiol protease</keyword>
<dbReference type="GO" id="GO:0016926">
    <property type="term" value="P:protein desumoylation"/>
    <property type="evidence" value="ECO:0007669"/>
    <property type="project" value="UniProtKB-ARBA"/>
</dbReference>
<feature type="region of interest" description="Disordered" evidence="5">
    <location>
        <begin position="221"/>
        <end position="316"/>
    </location>
</feature>
<reference evidence="7 8" key="1">
    <citation type="journal article" date="2014" name="PLoS Genet.">
        <title>Analysis of the Phlebiopsis gigantea genome, transcriptome and secretome provides insight into its pioneer colonization strategies of wood.</title>
        <authorList>
            <person name="Hori C."/>
            <person name="Ishida T."/>
            <person name="Igarashi K."/>
            <person name="Samejima M."/>
            <person name="Suzuki H."/>
            <person name="Master E."/>
            <person name="Ferreira P."/>
            <person name="Ruiz-Duenas F.J."/>
            <person name="Held B."/>
            <person name="Canessa P."/>
            <person name="Larrondo L.F."/>
            <person name="Schmoll M."/>
            <person name="Druzhinina I.S."/>
            <person name="Kubicek C.P."/>
            <person name="Gaskell J.A."/>
            <person name="Kersten P."/>
            <person name="St John F."/>
            <person name="Glasner J."/>
            <person name="Sabat G."/>
            <person name="Splinter BonDurant S."/>
            <person name="Syed K."/>
            <person name="Yadav J."/>
            <person name="Mgbeahuruike A.C."/>
            <person name="Kovalchuk A."/>
            <person name="Asiegbu F.O."/>
            <person name="Lackner G."/>
            <person name="Hoffmeister D."/>
            <person name="Rencoret J."/>
            <person name="Gutierrez A."/>
            <person name="Sun H."/>
            <person name="Lindquist E."/>
            <person name="Barry K."/>
            <person name="Riley R."/>
            <person name="Grigoriev I.V."/>
            <person name="Henrissat B."/>
            <person name="Kues U."/>
            <person name="Berka R.M."/>
            <person name="Martinez A.T."/>
            <person name="Covert S.F."/>
            <person name="Blanchette R.A."/>
            <person name="Cullen D."/>
        </authorList>
    </citation>
    <scope>NUCLEOTIDE SEQUENCE [LARGE SCALE GENOMIC DNA]</scope>
    <source>
        <strain evidence="7 8">11061_1 CR5-6</strain>
    </source>
</reference>
<dbReference type="InterPro" id="IPR003653">
    <property type="entry name" value="Peptidase_C48_C"/>
</dbReference>
<accession>A0A0C3PAJ2</accession>
<comment type="similarity">
    <text evidence="1">Belongs to the peptidase C48 family.</text>
</comment>
<evidence type="ECO:0000313" key="7">
    <source>
        <dbReference type="EMBL" id="KIP01813.1"/>
    </source>
</evidence>
<dbReference type="EMBL" id="KN840734">
    <property type="protein sequence ID" value="KIP01813.1"/>
    <property type="molecule type" value="Genomic_DNA"/>
</dbReference>
<evidence type="ECO:0000256" key="5">
    <source>
        <dbReference type="SAM" id="MobiDB-lite"/>
    </source>
</evidence>
<keyword evidence="8" id="KW-1185">Reference proteome</keyword>
<dbReference type="Gene3D" id="3.40.395.10">
    <property type="entry name" value="Adenoviral Proteinase, Chain A"/>
    <property type="match status" value="1"/>
</dbReference>
<feature type="compositionally biased region" description="Polar residues" evidence="5">
    <location>
        <begin position="358"/>
        <end position="377"/>
    </location>
</feature>
<feature type="compositionally biased region" description="Low complexity" evidence="5">
    <location>
        <begin position="227"/>
        <end position="245"/>
    </location>
</feature>
<gene>
    <name evidence="7" type="ORF">PHLGIDRAFT_123033</name>
</gene>
<dbReference type="SUPFAM" id="SSF54001">
    <property type="entry name" value="Cysteine proteinases"/>
    <property type="match status" value="1"/>
</dbReference>
<evidence type="ECO:0000256" key="3">
    <source>
        <dbReference type="ARBA" id="ARBA00022801"/>
    </source>
</evidence>
<feature type="region of interest" description="Disordered" evidence="5">
    <location>
        <begin position="358"/>
        <end position="378"/>
    </location>
</feature>
<dbReference type="PROSITE" id="PS50600">
    <property type="entry name" value="ULP_PROTEASE"/>
    <property type="match status" value="1"/>
</dbReference>
<evidence type="ECO:0000256" key="4">
    <source>
        <dbReference type="ARBA" id="ARBA00022807"/>
    </source>
</evidence>
<dbReference type="OrthoDB" id="442460at2759"/>
<dbReference type="AlphaFoldDB" id="A0A0C3PAJ2"/>
<keyword evidence="3" id="KW-0378">Hydrolase</keyword>
<evidence type="ECO:0000256" key="1">
    <source>
        <dbReference type="ARBA" id="ARBA00005234"/>
    </source>
</evidence>
<dbReference type="PANTHER" id="PTHR46915:SF2">
    <property type="entry name" value="UBIQUITIN-LIKE PROTEASE 4"/>
    <property type="match status" value="1"/>
</dbReference>
<dbReference type="HOGENOM" id="CLU_323155_0_0_1"/>
<feature type="domain" description="Ubiquitin-like protease family profile" evidence="6">
    <location>
        <begin position="388"/>
        <end position="582"/>
    </location>
</feature>
<dbReference type="Proteomes" id="UP000053257">
    <property type="component" value="Unassembled WGS sequence"/>
</dbReference>
<sequence length="895" mass="98165">MAESPRLYVSSWPRFTLSSNAMAPTNTQFPARSLVVLRAAIKRLHDKGLPTKEFVYGCIETMNKQSRAFEHIALLSASSSLQNTPADRILQTIATVVRESGLTTKQAIDTGAVERGLEQYCNAQDEDTPGSKVAELSEQSYGFAPGGMGDDTQGRFANMEEDSMGVPQQVFSPVMDPAFLIPTTSTPRQSYYTALPELSFHGQVTSPQKEPQTVVYEIADSPPDVIAGGPSAAGAADAHAAGGSDAHTRSQSETTGGSVIALSSRRSQPARMSANEVISGLSGREGYHIEPATKSTGDFESVPISRATPPTETPKSVDEIGVLKRFAHAVSNELTKLRDVGFVLDAPAAHAQELSDNMSSTDFNVPHASSGSRNTDPSIRIPFNGACIALSEEDLRRLDGHSSPEEKYLNDKLLLAGLGMWYNSLATVRPELAEDILVLDSTLSVSIMHVGSGDHSAVFHRAVKNKPLFEKTFLVIPMHDHDSDHWYMIVVYFPGRLISATNGANGSSPSLSDRTYFVILDSMESAKRHKKAGDMLRAALWEEAGQRGIKCYDMPVVVIPKVPAQLNNYDCGIYTLHFVECLMNAPMERLAYELTYKGGEYNLGYRSPSARWHIENHEGLRTRFKARILAHGNNVHYPRYPLPRSPRSDMTTHSTHQDASVNAGRTFLGCVPVLTSLDELDQTLGLLSKHKDQPSNVLLQENSNAADIFFMAQGQAIDAHRHPGLDKFMNAVKALLVDGAHPAAIGEMLSDVIRAYVDDAATTTEKDDRAFAVAILHREQVSKAINDVCVEMDETVARMTSLVNHLTHIVHEAEEKAVETRRICDQAKHYARLTERSVKDISNMFRNVPRLHSAANAVNANARKVLRGDWTFAEWLEYSAVTLAACKEVITYFDT</sequence>
<organism evidence="7 8">
    <name type="scientific">Phlebiopsis gigantea (strain 11061_1 CR5-6)</name>
    <name type="common">White-rot fungus</name>
    <name type="synonym">Peniophora gigantea</name>
    <dbReference type="NCBI Taxonomy" id="745531"/>
    <lineage>
        <taxon>Eukaryota</taxon>
        <taxon>Fungi</taxon>
        <taxon>Dikarya</taxon>
        <taxon>Basidiomycota</taxon>
        <taxon>Agaricomycotina</taxon>
        <taxon>Agaricomycetes</taxon>
        <taxon>Polyporales</taxon>
        <taxon>Phanerochaetaceae</taxon>
        <taxon>Phlebiopsis</taxon>
    </lineage>
</organism>
<dbReference type="STRING" id="745531.A0A0C3PAJ2"/>
<keyword evidence="2" id="KW-0645">Protease</keyword>
<proteinExistence type="inferred from homology"/>
<dbReference type="GO" id="GO:0019783">
    <property type="term" value="F:ubiquitin-like protein peptidase activity"/>
    <property type="evidence" value="ECO:0007669"/>
    <property type="project" value="UniProtKB-ARBA"/>
</dbReference>